<dbReference type="InterPro" id="IPR041027">
    <property type="entry name" value="FtsK_alpha"/>
</dbReference>
<dbReference type="PANTHER" id="PTHR22683">
    <property type="entry name" value="SPORULATION PROTEIN RELATED"/>
    <property type="match status" value="1"/>
</dbReference>
<evidence type="ECO:0000256" key="8">
    <source>
        <dbReference type="ARBA" id="ARBA00022840"/>
    </source>
</evidence>
<evidence type="ECO:0000256" key="9">
    <source>
        <dbReference type="ARBA" id="ARBA00022989"/>
    </source>
</evidence>
<dbReference type="InterPro" id="IPR003593">
    <property type="entry name" value="AAA+_ATPase"/>
</dbReference>
<organism evidence="18 19">
    <name type="scientific">Candidatus Campbellbacteria bacterium RIFCSPHIGHO2_12_FULL_35_10</name>
    <dbReference type="NCBI Taxonomy" id="1797578"/>
    <lineage>
        <taxon>Bacteria</taxon>
        <taxon>Candidatus Campbelliibacteriota</taxon>
    </lineage>
</organism>
<feature type="transmembrane region" description="Helical" evidence="16">
    <location>
        <begin position="35"/>
        <end position="56"/>
    </location>
</feature>
<evidence type="ECO:0000256" key="3">
    <source>
        <dbReference type="ARBA" id="ARBA00022475"/>
    </source>
</evidence>
<feature type="transmembrane region" description="Helical" evidence="16">
    <location>
        <begin position="68"/>
        <end position="88"/>
    </location>
</feature>
<sequence>MPKKSKKKEPRKETKKEPTMSEETTKKINLKTETVHWVVSIFFFVLSVFFVLASFHKGGMVGDKLFDWMTYLLGVGYFLLPALFFILGASYAREVKTDFATVRILGSIIFILSGLGIIDVVEQGEGGLLGNLISMPMIKLFDVTAGLLILSALLIVSIVIIFDTTPDFKSLMFWRKNKNPNSDFDDDDFDEEIIDEKIAGDENEKDTNDSESKLKGILNFSKKEKSEEENFDEKIETTTKKKFFGNKKITLPINLLSKDKGKPGVGDIKANSNIIKRCLYNFGISVEMDEISIGPSVTRYALKPAEGVKLSRIVALQNDLSLALAAHPLRIEAPIPGKALVGIEIPNSTKTTVGLASAFELKNFQESENPLTIALGKDISGNFHFSNLAKAPHMLIAGSTGSGKSVTIHTLIISLLYRNNPEEMRFIMIDPKRVELTLYKNIPHLLTPVITDAKKAILALKWAIKEMDRRYEILEAESVRDIQSYHKNILEPARKKLEGKKDVDEKEIPEAMPFIVVIIDELADIMQTYPRELESAIVRLAQMSRAVGIHLILSTQRPSVNVITGLIKANVPTRVALQVASQVDSRTILDMSGAEKLLGAGDMLYLSGDMSKPRRIQAAYISENEVKSVVKFLKDAYADEIPDEIDISVAGQDKNVLFEGILDGGLDDDSDDLYEAAKDEVIKAGKASTSYIQRKLRVGYARAARLMDMLEDRGVIGPSDGSKPREVLVNRDNNAGNSNENTEEEFDGEYLKADEKTVLS</sequence>
<feature type="region of interest" description="Disordered" evidence="15">
    <location>
        <begin position="1"/>
        <end position="24"/>
    </location>
</feature>
<evidence type="ECO:0000256" key="4">
    <source>
        <dbReference type="ARBA" id="ARBA00022618"/>
    </source>
</evidence>
<evidence type="ECO:0000256" key="14">
    <source>
        <dbReference type="PROSITE-ProRule" id="PRU00289"/>
    </source>
</evidence>
<proteinExistence type="inferred from homology"/>
<dbReference type="GO" id="GO:0005886">
    <property type="term" value="C:plasma membrane"/>
    <property type="evidence" value="ECO:0007669"/>
    <property type="project" value="UniProtKB-SubCell"/>
</dbReference>
<evidence type="ECO:0000256" key="6">
    <source>
        <dbReference type="ARBA" id="ARBA00022741"/>
    </source>
</evidence>
<dbReference type="PANTHER" id="PTHR22683:SF41">
    <property type="entry name" value="DNA TRANSLOCASE FTSK"/>
    <property type="match status" value="1"/>
</dbReference>
<keyword evidence="6 14" id="KW-0547">Nucleotide-binding</keyword>
<evidence type="ECO:0000259" key="17">
    <source>
        <dbReference type="PROSITE" id="PS50901"/>
    </source>
</evidence>
<evidence type="ECO:0000256" key="10">
    <source>
        <dbReference type="ARBA" id="ARBA00023125"/>
    </source>
</evidence>
<feature type="transmembrane region" description="Helical" evidence="16">
    <location>
        <begin position="138"/>
        <end position="162"/>
    </location>
</feature>
<dbReference type="SMART" id="SM00843">
    <property type="entry name" value="Ftsk_gamma"/>
    <property type="match status" value="1"/>
</dbReference>
<evidence type="ECO:0000256" key="16">
    <source>
        <dbReference type="SAM" id="Phobius"/>
    </source>
</evidence>
<dbReference type="InterPro" id="IPR036390">
    <property type="entry name" value="WH_DNA-bd_sf"/>
</dbReference>
<comment type="caution">
    <text evidence="18">The sequence shown here is derived from an EMBL/GenBank/DDBJ whole genome shotgun (WGS) entry which is preliminary data.</text>
</comment>
<dbReference type="Proteomes" id="UP000185891">
    <property type="component" value="Unassembled WGS sequence"/>
</dbReference>
<feature type="domain" description="FtsK" evidence="17">
    <location>
        <begin position="368"/>
        <end position="586"/>
    </location>
</feature>
<comment type="similarity">
    <text evidence="2">Belongs to the FtsK/SpoIIIE/SftA family.</text>
</comment>
<dbReference type="InterPro" id="IPR050206">
    <property type="entry name" value="FtsK/SpoIIIE/SftA"/>
</dbReference>
<evidence type="ECO:0000256" key="12">
    <source>
        <dbReference type="ARBA" id="ARBA00023306"/>
    </source>
</evidence>
<dbReference type="InterPro" id="IPR027417">
    <property type="entry name" value="P-loop_NTPase"/>
</dbReference>
<feature type="compositionally biased region" description="Basic and acidic residues" evidence="15">
    <location>
        <begin position="749"/>
        <end position="760"/>
    </location>
</feature>
<dbReference type="PROSITE" id="PS50901">
    <property type="entry name" value="FTSK"/>
    <property type="match status" value="1"/>
</dbReference>
<evidence type="ECO:0000256" key="15">
    <source>
        <dbReference type="SAM" id="MobiDB-lite"/>
    </source>
</evidence>
<evidence type="ECO:0000256" key="1">
    <source>
        <dbReference type="ARBA" id="ARBA00004651"/>
    </source>
</evidence>
<dbReference type="AlphaFoldDB" id="A0A1F5ELI3"/>
<evidence type="ECO:0000313" key="18">
    <source>
        <dbReference type="EMBL" id="OGD68267.1"/>
    </source>
</evidence>
<dbReference type="Pfam" id="PF17854">
    <property type="entry name" value="FtsK_alpha"/>
    <property type="match status" value="1"/>
</dbReference>
<keyword evidence="11 16" id="KW-0472">Membrane</keyword>
<dbReference type="GO" id="GO:0005524">
    <property type="term" value="F:ATP binding"/>
    <property type="evidence" value="ECO:0007669"/>
    <property type="project" value="UniProtKB-UniRule"/>
</dbReference>
<evidence type="ECO:0000256" key="5">
    <source>
        <dbReference type="ARBA" id="ARBA00022692"/>
    </source>
</evidence>
<feature type="compositionally biased region" description="Polar residues" evidence="15">
    <location>
        <begin position="731"/>
        <end position="740"/>
    </location>
</feature>
<keyword evidence="12" id="KW-0131">Cell cycle</keyword>
<accession>A0A1F5ELI3</accession>
<dbReference type="Gene3D" id="3.40.50.300">
    <property type="entry name" value="P-loop containing nucleotide triphosphate hydrolases"/>
    <property type="match status" value="1"/>
</dbReference>
<keyword evidence="8 14" id="KW-0067">ATP-binding</keyword>
<evidence type="ECO:0000256" key="13">
    <source>
        <dbReference type="ARBA" id="ARBA00025923"/>
    </source>
</evidence>
<keyword evidence="4" id="KW-0132">Cell division</keyword>
<keyword evidence="5 16" id="KW-0812">Transmembrane</keyword>
<feature type="transmembrane region" description="Helical" evidence="16">
    <location>
        <begin position="100"/>
        <end position="118"/>
    </location>
</feature>
<protein>
    <recommendedName>
        <fullName evidence="17">FtsK domain-containing protein</fullName>
    </recommendedName>
</protein>
<keyword evidence="10" id="KW-0238">DNA-binding</keyword>
<dbReference type="GO" id="GO:0007059">
    <property type="term" value="P:chromosome segregation"/>
    <property type="evidence" value="ECO:0007669"/>
    <property type="project" value="UniProtKB-KW"/>
</dbReference>
<comment type="subcellular location">
    <subcellularLocation>
        <location evidence="1">Cell membrane</location>
        <topology evidence="1">Multi-pass membrane protein</topology>
    </subcellularLocation>
</comment>
<dbReference type="Gene3D" id="3.30.980.40">
    <property type="match status" value="1"/>
</dbReference>
<comment type="subunit">
    <text evidence="13">Homohexamer. Forms a ring that surrounds DNA.</text>
</comment>
<feature type="region of interest" description="Disordered" evidence="15">
    <location>
        <begin position="714"/>
        <end position="760"/>
    </location>
</feature>
<dbReference type="Pfam" id="PF01580">
    <property type="entry name" value="FtsK_SpoIIIE"/>
    <property type="match status" value="1"/>
</dbReference>
<dbReference type="InterPro" id="IPR018541">
    <property type="entry name" value="Ftsk_gamma"/>
</dbReference>
<keyword evidence="3" id="KW-1003">Cell membrane</keyword>
<feature type="compositionally biased region" description="Basic and acidic residues" evidence="15">
    <location>
        <begin position="10"/>
        <end position="24"/>
    </location>
</feature>
<dbReference type="InterPro" id="IPR025199">
    <property type="entry name" value="FtsK_4TM"/>
</dbReference>
<keyword evidence="9 16" id="KW-1133">Transmembrane helix</keyword>
<dbReference type="SMART" id="SM00382">
    <property type="entry name" value="AAA"/>
    <property type="match status" value="1"/>
</dbReference>
<dbReference type="Pfam" id="PF09397">
    <property type="entry name" value="FtsK_gamma"/>
    <property type="match status" value="1"/>
</dbReference>
<dbReference type="EMBL" id="MFAA01000039">
    <property type="protein sequence ID" value="OGD68267.1"/>
    <property type="molecule type" value="Genomic_DNA"/>
</dbReference>
<dbReference type="Gene3D" id="1.10.10.10">
    <property type="entry name" value="Winged helix-like DNA-binding domain superfamily/Winged helix DNA-binding domain"/>
    <property type="match status" value="1"/>
</dbReference>
<keyword evidence="7" id="KW-0159">Chromosome partition</keyword>
<evidence type="ECO:0000313" key="19">
    <source>
        <dbReference type="Proteomes" id="UP000185891"/>
    </source>
</evidence>
<reference evidence="18 19" key="1">
    <citation type="journal article" date="2016" name="Nat. Commun.">
        <title>Thousands of microbial genomes shed light on interconnected biogeochemical processes in an aquifer system.</title>
        <authorList>
            <person name="Anantharaman K."/>
            <person name="Brown C.T."/>
            <person name="Hug L.A."/>
            <person name="Sharon I."/>
            <person name="Castelle C.J."/>
            <person name="Probst A.J."/>
            <person name="Thomas B.C."/>
            <person name="Singh A."/>
            <person name="Wilkins M.J."/>
            <person name="Karaoz U."/>
            <person name="Brodie E.L."/>
            <person name="Williams K.H."/>
            <person name="Hubbard S.S."/>
            <person name="Banfield J.F."/>
        </authorList>
    </citation>
    <scope>NUCLEOTIDE SEQUENCE [LARGE SCALE GENOMIC DNA]</scope>
</reference>
<dbReference type="GO" id="GO:0051301">
    <property type="term" value="P:cell division"/>
    <property type="evidence" value="ECO:0007669"/>
    <property type="project" value="UniProtKB-KW"/>
</dbReference>
<dbReference type="SUPFAM" id="SSF46785">
    <property type="entry name" value="Winged helix' DNA-binding domain"/>
    <property type="match status" value="1"/>
</dbReference>
<evidence type="ECO:0000256" key="11">
    <source>
        <dbReference type="ARBA" id="ARBA00023136"/>
    </source>
</evidence>
<dbReference type="GO" id="GO:0003677">
    <property type="term" value="F:DNA binding"/>
    <property type="evidence" value="ECO:0007669"/>
    <property type="project" value="UniProtKB-KW"/>
</dbReference>
<dbReference type="Pfam" id="PF13491">
    <property type="entry name" value="FtsK_4TM"/>
    <property type="match status" value="1"/>
</dbReference>
<dbReference type="InterPro" id="IPR036388">
    <property type="entry name" value="WH-like_DNA-bd_sf"/>
</dbReference>
<feature type="binding site" evidence="14">
    <location>
        <begin position="398"/>
        <end position="405"/>
    </location>
    <ligand>
        <name>ATP</name>
        <dbReference type="ChEBI" id="CHEBI:30616"/>
    </ligand>
</feature>
<dbReference type="InterPro" id="IPR002543">
    <property type="entry name" value="FtsK_dom"/>
</dbReference>
<evidence type="ECO:0000256" key="2">
    <source>
        <dbReference type="ARBA" id="ARBA00006474"/>
    </source>
</evidence>
<gene>
    <name evidence="18" type="ORF">A3E89_00425</name>
</gene>
<name>A0A1F5ELI3_9BACT</name>
<dbReference type="SUPFAM" id="SSF52540">
    <property type="entry name" value="P-loop containing nucleoside triphosphate hydrolases"/>
    <property type="match status" value="1"/>
</dbReference>
<evidence type="ECO:0000256" key="7">
    <source>
        <dbReference type="ARBA" id="ARBA00022829"/>
    </source>
</evidence>